<evidence type="ECO:0000313" key="7">
    <source>
        <dbReference type="Proteomes" id="UP001342314"/>
    </source>
</evidence>
<evidence type="ECO:0000256" key="4">
    <source>
        <dbReference type="SAM" id="MobiDB-lite"/>
    </source>
</evidence>
<proteinExistence type="predicted"/>
<feature type="compositionally biased region" description="Acidic residues" evidence="4">
    <location>
        <begin position="255"/>
        <end position="268"/>
    </location>
</feature>
<dbReference type="GO" id="GO:0008237">
    <property type="term" value="F:metallopeptidase activity"/>
    <property type="evidence" value="ECO:0007669"/>
    <property type="project" value="TreeGrafter"/>
</dbReference>
<dbReference type="EMBL" id="BQKY01000005">
    <property type="protein sequence ID" value="GJN89671.1"/>
    <property type="molecule type" value="Genomic_DNA"/>
</dbReference>
<feature type="region of interest" description="Disordered" evidence="4">
    <location>
        <begin position="208"/>
        <end position="345"/>
    </location>
</feature>
<sequence>MPGYGPAGEVGEFTVLKSQPRADEALTLLKTIHSRVKPIMRKHGWHLPVLSEFFPKKEGLLGININRGSKICLRLRPANDPSSFLPLDEEQQFSLVGTMLHELTHNVRGPHDEIFFKQLDALWDEYEALQKSGYSGEGFLGKGNRVGEGVSHDKGITVREAREKALRKFEERERVRKVLGTGGKLGGAAPDVKGKRRGDILAEAAERRMNTKKTCGGDDAHDHPSGSKKEDLPRDVQDDIDRAERDSRSFVIDLTLDDSDEDDVDADEPADRPASNAASSNRPQAGKREKRTSSSPELQVLPPAKRAITASATASSSRAPAPTSRSAQAPAPALSTPATSASASPPTTTAAAAGWICSLCTYQNYSPLALACEIRNVQDGWACHACSMVNEHLFWSCGTCGTVKRSSAVG</sequence>
<feature type="compositionally biased region" description="Basic and acidic residues" evidence="4">
    <location>
        <begin position="208"/>
        <end position="248"/>
    </location>
</feature>
<dbReference type="InterPro" id="IPR001876">
    <property type="entry name" value="Znf_RanBP2"/>
</dbReference>
<evidence type="ECO:0000256" key="2">
    <source>
        <dbReference type="ARBA" id="ARBA00022771"/>
    </source>
</evidence>
<evidence type="ECO:0000259" key="5">
    <source>
        <dbReference type="PROSITE" id="PS51397"/>
    </source>
</evidence>
<gene>
    <name evidence="6" type="ORF">Rhopal_002658-T1</name>
</gene>
<name>A0AAV5GAP8_9BASI</name>
<dbReference type="PROSITE" id="PS01358">
    <property type="entry name" value="ZF_RANBP2_1"/>
    <property type="match status" value="1"/>
</dbReference>
<evidence type="ECO:0000256" key="3">
    <source>
        <dbReference type="ARBA" id="ARBA00022833"/>
    </source>
</evidence>
<dbReference type="PROSITE" id="PS51397">
    <property type="entry name" value="WLM"/>
    <property type="match status" value="1"/>
</dbReference>
<keyword evidence="7" id="KW-1185">Reference proteome</keyword>
<evidence type="ECO:0000313" key="6">
    <source>
        <dbReference type="EMBL" id="GJN89671.1"/>
    </source>
</evidence>
<comment type="caution">
    <text evidence="6">The sequence shown here is derived from an EMBL/GenBank/DDBJ whole genome shotgun (WGS) entry which is preliminary data.</text>
</comment>
<keyword evidence="3" id="KW-0862">Zinc</keyword>
<dbReference type="GO" id="GO:0005634">
    <property type="term" value="C:nucleus"/>
    <property type="evidence" value="ECO:0007669"/>
    <property type="project" value="TreeGrafter"/>
</dbReference>
<reference evidence="6 7" key="1">
    <citation type="submission" date="2021-12" db="EMBL/GenBank/DDBJ databases">
        <title>High titer production of polyol ester of fatty acids by Rhodotorula paludigena BS15 towards product separation-free biomass refinery.</title>
        <authorList>
            <person name="Mano J."/>
            <person name="Ono H."/>
            <person name="Tanaka T."/>
            <person name="Naito K."/>
            <person name="Sushida H."/>
            <person name="Ike M."/>
            <person name="Tokuyasu K."/>
            <person name="Kitaoka M."/>
        </authorList>
    </citation>
    <scope>NUCLEOTIDE SEQUENCE [LARGE SCALE GENOMIC DNA]</scope>
    <source>
        <strain evidence="6 7">BS15</strain>
    </source>
</reference>
<feature type="domain" description="WLM" evidence="5">
    <location>
        <begin position="1"/>
        <end position="210"/>
    </location>
</feature>
<dbReference type="GO" id="GO:0008270">
    <property type="term" value="F:zinc ion binding"/>
    <property type="evidence" value="ECO:0007669"/>
    <property type="project" value="UniProtKB-KW"/>
</dbReference>
<dbReference type="InterPro" id="IPR013536">
    <property type="entry name" value="WLM_dom"/>
</dbReference>
<keyword evidence="1" id="KW-0479">Metal-binding</keyword>
<dbReference type="GO" id="GO:0006281">
    <property type="term" value="P:DNA repair"/>
    <property type="evidence" value="ECO:0007669"/>
    <property type="project" value="TreeGrafter"/>
</dbReference>
<evidence type="ECO:0000256" key="1">
    <source>
        <dbReference type="ARBA" id="ARBA00022723"/>
    </source>
</evidence>
<organism evidence="6 7">
    <name type="scientific">Rhodotorula paludigena</name>
    <dbReference type="NCBI Taxonomy" id="86838"/>
    <lineage>
        <taxon>Eukaryota</taxon>
        <taxon>Fungi</taxon>
        <taxon>Dikarya</taxon>
        <taxon>Basidiomycota</taxon>
        <taxon>Pucciniomycotina</taxon>
        <taxon>Microbotryomycetes</taxon>
        <taxon>Sporidiobolales</taxon>
        <taxon>Sporidiobolaceae</taxon>
        <taxon>Rhodotorula</taxon>
    </lineage>
</organism>
<dbReference type="Proteomes" id="UP001342314">
    <property type="component" value="Unassembled WGS sequence"/>
</dbReference>
<protein>
    <recommendedName>
        <fullName evidence="5">WLM domain-containing protein</fullName>
    </recommendedName>
</protein>
<dbReference type="Pfam" id="PF08325">
    <property type="entry name" value="WLM"/>
    <property type="match status" value="1"/>
</dbReference>
<dbReference type="PANTHER" id="PTHR46622">
    <property type="entry name" value="DNA-DEPENDENT METALLOPROTEASE WSS1"/>
    <property type="match status" value="1"/>
</dbReference>
<dbReference type="PANTHER" id="PTHR46622:SF1">
    <property type="entry name" value="DNA-DEPENDENT METALLOPROTEASE WSS1"/>
    <property type="match status" value="1"/>
</dbReference>
<feature type="compositionally biased region" description="Low complexity" evidence="4">
    <location>
        <begin position="303"/>
        <end position="345"/>
    </location>
</feature>
<keyword evidence="2" id="KW-0863">Zinc-finger</keyword>
<dbReference type="InterPro" id="IPR053000">
    <property type="entry name" value="WSS1-like_metalloprotease"/>
</dbReference>
<accession>A0AAV5GAP8</accession>
<dbReference type="AlphaFoldDB" id="A0AAV5GAP8"/>